<accession>A0AAV7PF65</accession>
<evidence type="ECO:0000256" key="1">
    <source>
        <dbReference type="SAM" id="MobiDB-lite"/>
    </source>
</evidence>
<gene>
    <name evidence="2" type="ORF">NDU88_005171</name>
</gene>
<reference evidence="2" key="1">
    <citation type="journal article" date="2022" name="bioRxiv">
        <title>Sequencing and chromosome-scale assembly of the giantPleurodeles waltlgenome.</title>
        <authorList>
            <person name="Brown T."/>
            <person name="Elewa A."/>
            <person name="Iarovenko S."/>
            <person name="Subramanian E."/>
            <person name="Araus A.J."/>
            <person name="Petzold A."/>
            <person name="Susuki M."/>
            <person name="Suzuki K.-i.T."/>
            <person name="Hayashi T."/>
            <person name="Toyoda A."/>
            <person name="Oliveira C."/>
            <person name="Osipova E."/>
            <person name="Leigh N.D."/>
            <person name="Simon A."/>
            <person name="Yun M.H."/>
        </authorList>
    </citation>
    <scope>NUCLEOTIDE SEQUENCE</scope>
    <source>
        <strain evidence="2">20211129_DDA</strain>
        <tissue evidence="2">Liver</tissue>
    </source>
</reference>
<comment type="caution">
    <text evidence="2">The sequence shown here is derived from an EMBL/GenBank/DDBJ whole genome shotgun (WGS) entry which is preliminary data.</text>
</comment>
<dbReference type="EMBL" id="JANPWB010000011">
    <property type="protein sequence ID" value="KAJ1126765.1"/>
    <property type="molecule type" value="Genomic_DNA"/>
</dbReference>
<feature type="compositionally biased region" description="Basic and acidic residues" evidence="1">
    <location>
        <begin position="72"/>
        <end position="124"/>
    </location>
</feature>
<organism evidence="2 3">
    <name type="scientific">Pleurodeles waltl</name>
    <name type="common">Iberian ribbed newt</name>
    <dbReference type="NCBI Taxonomy" id="8319"/>
    <lineage>
        <taxon>Eukaryota</taxon>
        <taxon>Metazoa</taxon>
        <taxon>Chordata</taxon>
        <taxon>Craniata</taxon>
        <taxon>Vertebrata</taxon>
        <taxon>Euteleostomi</taxon>
        <taxon>Amphibia</taxon>
        <taxon>Batrachia</taxon>
        <taxon>Caudata</taxon>
        <taxon>Salamandroidea</taxon>
        <taxon>Salamandridae</taxon>
        <taxon>Pleurodelinae</taxon>
        <taxon>Pleurodeles</taxon>
    </lineage>
</organism>
<evidence type="ECO:0000313" key="3">
    <source>
        <dbReference type="Proteomes" id="UP001066276"/>
    </source>
</evidence>
<sequence>MLPLGRFRGLCDRVHIRAGTGGAESGTASRFSLENAVPPGRHDNGDADTSTGNPDIRVPEEIEGEDGLPAGDAKRSEDADGGAERRDAGPGDPGKRPKNEEIQETSDQGRLETQGRPEGREIRHVAAPGGAQLMPAKSPGTWKTPLEDQERTPAEASRAQEGPVAGPDPDATPQHLKEERKHSVREGIELTSFTHLL</sequence>
<feature type="region of interest" description="Disordered" evidence="1">
    <location>
        <begin position="19"/>
        <end position="197"/>
    </location>
</feature>
<name>A0AAV7PF65_PLEWA</name>
<feature type="compositionally biased region" description="Basic and acidic residues" evidence="1">
    <location>
        <begin position="175"/>
        <end position="188"/>
    </location>
</feature>
<dbReference type="Proteomes" id="UP001066276">
    <property type="component" value="Chromosome 7"/>
</dbReference>
<proteinExistence type="predicted"/>
<evidence type="ECO:0000313" key="2">
    <source>
        <dbReference type="EMBL" id="KAJ1126765.1"/>
    </source>
</evidence>
<protein>
    <submittedName>
        <fullName evidence="2">Uncharacterized protein</fullName>
    </submittedName>
</protein>
<dbReference type="AlphaFoldDB" id="A0AAV7PF65"/>
<keyword evidence="3" id="KW-1185">Reference proteome</keyword>